<comment type="caution">
    <text evidence="1">The sequence shown here is derived from an EMBL/GenBank/DDBJ whole genome shotgun (WGS) entry which is preliminary data.</text>
</comment>
<protein>
    <submittedName>
        <fullName evidence="1">Uncharacterized protein</fullName>
    </submittedName>
</protein>
<dbReference type="RefSeq" id="WP_109459270.1">
    <property type="nucleotide sequence ID" value="NZ_QFBC01000006.1"/>
</dbReference>
<accession>A0A2U2DQJ4</accession>
<name>A0A2U2DQJ4_9HYPH</name>
<dbReference type="Proteomes" id="UP000245252">
    <property type="component" value="Unassembled WGS sequence"/>
</dbReference>
<dbReference type="AlphaFoldDB" id="A0A2U2DQJ4"/>
<gene>
    <name evidence="1" type="ORF">DEM27_16170</name>
</gene>
<reference evidence="1 2" key="1">
    <citation type="submission" date="2018-05" db="EMBL/GenBank/DDBJ databases">
        <title>The draft genome of strain NS-104.</title>
        <authorList>
            <person name="Hang P."/>
            <person name="Jiang J."/>
        </authorList>
    </citation>
    <scope>NUCLEOTIDE SEQUENCE [LARGE SCALE GENOMIC DNA]</scope>
    <source>
        <strain evidence="1 2">NS-104</strain>
    </source>
</reference>
<organism evidence="1 2">
    <name type="scientific">Metarhizobium album</name>
    <dbReference type="NCBI Taxonomy" id="2182425"/>
    <lineage>
        <taxon>Bacteria</taxon>
        <taxon>Pseudomonadati</taxon>
        <taxon>Pseudomonadota</taxon>
        <taxon>Alphaproteobacteria</taxon>
        <taxon>Hyphomicrobiales</taxon>
        <taxon>Rhizobiaceae</taxon>
        <taxon>Metarhizobium</taxon>
    </lineage>
</organism>
<dbReference type="EMBL" id="QFBC01000006">
    <property type="protein sequence ID" value="PWE55578.1"/>
    <property type="molecule type" value="Genomic_DNA"/>
</dbReference>
<sequence length="63" mass="7117">MMRPIMPKRFCDFVSAEIVREKIVSAAIFNSILIGANAKLRVWVDENGNNRLSTSDGPPPAWW</sequence>
<evidence type="ECO:0000313" key="2">
    <source>
        <dbReference type="Proteomes" id="UP000245252"/>
    </source>
</evidence>
<evidence type="ECO:0000313" key="1">
    <source>
        <dbReference type="EMBL" id="PWE55578.1"/>
    </source>
</evidence>
<keyword evidence="2" id="KW-1185">Reference proteome</keyword>
<proteinExistence type="predicted"/>